<dbReference type="OrthoDB" id="2485886at2759"/>
<gene>
    <name evidence="1" type="ORF">C1645_835631</name>
</gene>
<proteinExistence type="predicted"/>
<dbReference type="EMBL" id="QKYT01000684">
    <property type="protein sequence ID" value="RIA82257.1"/>
    <property type="molecule type" value="Genomic_DNA"/>
</dbReference>
<dbReference type="AlphaFoldDB" id="A0A397SE21"/>
<protein>
    <submittedName>
        <fullName evidence="1">Uncharacterized protein</fullName>
    </submittedName>
</protein>
<accession>A0A397SE21</accession>
<evidence type="ECO:0000313" key="1">
    <source>
        <dbReference type="EMBL" id="RIA82257.1"/>
    </source>
</evidence>
<comment type="caution">
    <text evidence="1">The sequence shown here is derived from an EMBL/GenBank/DDBJ whole genome shotgun (WGS) entry which is preliminary data.</text>
</comment>
<keyword evidence="2" id="KW-1185">Reference proteome</keyword>
<sequence length="224" mass="25467">MTVEKKAVFQNLRDPLLKADNNDPLLPFQYSIVNYDGREKSSISESERPSLVNLKNLGYNILKSLDDETVKDINFLELDSYSKCGNDILMSPFKAFLYLTVTSQSAGISSLSNLMGTFTLSLPAIQIGEIKTNITEIDDIETNDDEIRLIKKLKMPSSANTDTQSPIANPENLTELYEVIITTKDKNRDTNRVVITKYYLFEKEIEKFLTDSKAVIENIRFRDC</sequence>
<evidence type="ECO:0000313" key="2">
    <source>
        <dbReference type="Proteomes" id="UP000265703"/>
    </source>
</evidence>
<dbReference type="Proteomes" id="UP000265703">
    <property type="component" value="Unassembled WGS sequence"/>
</dbReference>
<name>A0A397SE21_9GLOM</name>
<reference evidence="1 2" key="1">
    <citation type="submission" date="2018-06" db="EMBL/GenBank/DDBJ databases">
        <title>Comparative genomics reveals the genomic features of Rhizophagus irregularis, R. cerebriforme, R. diaphanum and Gigaspora rosea, and their symbiotic lifestyle signature.</title>
        <authorList>
            <person name="Morin E."/>
            <person name="San Clemente H."/>
            <person name="Chen E.C.H."/>
            <person name="De La Providencia I."/>
            <person name="Hainaut M."/>
            <person name="Kuo A."/>
            <person name="Kohler A."/>
            <person name="Murat C."/>
            <person name="Tang N."/>
            <person name="Roy S."/>
            <person name="Loubradou J."/>
            <person name="Henrissat B."/>
            <person name="Grigoriev I.V."/>
            <person name="Corradi N."/>
            <person name="Roux C."/>
            <person name="Martin F.M."/>
        </authorList>
    </citation>
    <scope>NUCLEOTIDE SEQUENCE [LARGE SCALE GENOMIC DNA]</scope>
    <source>
        <strain evidence="1 2">DAOM 227022</strain>
    </source>
</reference>
<organism evidence="1 2">
    <name type="scientific">Glomus cerebriforme</name>
    <dbReference type="NCBI Taxonomy" id="658196"/>
    <lineage>
        <taxon>Eukaryota</taxon>
        <taxon>Fungi</taxon>
        <taxon>Fungi incertae sedis</taxon>
        <taxon>Mucoromycota</taxon>
        <taxon>Glomeromycotina</taxon>
        <taxon>Glomeromycetes</taxon>
        <taxon>Glomerales</taxon>
        <taxon>Glomeraceae</taxon>
        <taxon>Glomus</taxon>
    </lineage>
</organism>